<comment type="subcellular location">
    <subcellularLocation>
        <location evidence="1">Cell membrane</location>
        <topology evidence="1">Multi-pass membrane protein</topology>
    </subcellularLocation>
</comment>
<evidence type="ECO:0000259" key="9">
    <source>
        <dbReference type="Pfam" id="PF12704"/>
    </source>
</evidence>
<dbReference type="OrthoDB" id="9770036at2"/>
<evidence type="ECO:0000256" key="6">
    <source>
        <dbReference type="ARBA" id="ARBA00038076"/>
    </source>
</evidence>
<feature type="domain" description="MacB-like periplasmic core" evidence="9">
    <location>
        <begin position="19"/>
        <end position="227"/>
    </location>
</feature>
<evidence type="ECO:0000256" key="1">
    <source>
        <dbReference type="ARBA" id="ARBA00004651"/>
    </source>
</evidence>
<dbReference type="Proteomes" id="UP000010433">
    <property type="component" value="Unassembled WGS sequence"/>
</dbReference>
<keyword evidence="11" id="KW-1185">Reference proteome</keyword>
<protein>
    <submittedName>
        <fullName evidence="10">Efflux ABC transporter, permease protein</fullName>
    </submittedName>
</protein>
<feature type="transmembrane region" description="Helical" evidence="7">
    <location>
        <begin position="380"/>
        <end position="402"/>
    </location>
</feature>
<keyword evidence="2" id="KW-1003">Cell membrane</keyword>
<evidence type="ECO:0000256" key="5">
    <source>
        <dbReference type="ARBA" id="ARBA00023136"/>
    </source>
</evidence>
<dbReference type="PATRIC" id="fig|1127699.3.peg.1175"/>
<evidence type="ECO:0000259" key="8">
    <source>
        <dbReference type="Pfam" id="PF02687"/>
    </source>
</evidence>
<feature type="transmembrane region" description="Helical" evidence="7">
    <location>
        <begin position="282"/>
        <end position="306"/>
    </location>
</feature>
<feature type="transmembrane region" description="Helical" evidence="7">
    <location>
        <begin position="326"/>
        <end position="352"/>
    </location>
</feature>
<name>L1NB82_9BACT</name>
<keyword evidence="5 7" id="KW-0472">Membrane</keyword>
<evidence type="ECO:0000256" key="3">
    <source>
        <dbReference type="ARBA" id="ARBA00022692"/>
    </source>
</evidence>
<keyword evidence="4 7" id="KW-1133">Transmembrane helix</keyword>
<feature type="transmembrane region" description="Helical" evidence="7">
    <location>
        <begin position="21"/>
        <end position="44"/>
    </location>
</feature>
<dbReference type="InterPro" id="IPR003838">
    <property type="entry name" value="ABC3_permease_C"/>
</dbReference>
<dbReference type="InterPro" id="IPR050250">
    <property type="entry name" value="Macrolide_Exporter_MacB"/>
</dbReference>
<dbReference type="HOGENOM" id="CLU_000604_8_0_10"/>
<keyword evidence="3 7" id="KW-0812">Transmembrane</keyword>
<evidence type="ECO:0000313" key="11">
    <source>
        <dbReference type="Proteomes" id="UP000010433"/>
    </source>
</evidence>
<evidence type="ECO:0000313" key="10">
    <source>
        <dbReference type="EMBL" id="EKY00586.1"/>
    </source>
</evidence>
<evidence type="ECO:0000256" key="4">
    <source>
        <dbReference type="ARBA" id="ARBA00022989"/>
    </source>
</evidence>
<dbReference type="EMBL" id="AMEP01000085">
    <property type="protein sequence ID" value="EKY00586.1"/>
    <property type="molecule type" value="Genomic_DNA"/>
</dbReference>
<dbReference type="Pfam" id="PF12704">
    <property type="entry name" value="MacB_PCD"/>
    <property type="match status" value="1"/>
</dbReference>
<comment type="caution">
    <text evidence="10">The sequence shown here is derived from an EMBL/GenBank/DDBJ whole genome shotgun (WGS) entry which is preliminary data.</text>
</comment>
<dbReference type="Pfam" id="PF02687">
    <property type="entry name" value="FtsX"/>
    <property type="match status" value="1"/>
</dbReference>
<organism evidence="10 11">
    <name type="scientific">Hoylesella saccharolytica F0055</name>
    <dbReference type="NCBI Taxonomy" id="1127699"/>
    <lineage>
        <taxon>Bacteria</taxon>
        <taxon>Pseudomonadati</taxon>
        <taxon>Bacteroidota</taxon>
        <taxon>Bacteroidia</taxon>
        <taxon>Bacteroidales</taxon>
        <taxon>Prevotellaceae</taxon>
        <taxon>Hoylesella</taxon>
    </lineage>
</organism>
<feature type="domain" description="ABC3 transporter permease C-terminal" evidence="8">
    <location>
        <begin position="285"/>
        <end position="411"/>
    </location>
</feature>
<accession>L1NB82</accession>
<reference evidence="10 11" key="1">
    <citation type="submission" date="2012-05" db="EMBL/GenBank/DDBJ databases">
        <authorList>
            <person name="Weinstock G."/>
            <person name="Sodergren E."/>
            <person name="Lobos E.A."/>
            <person name="Fulton L."/>
            <person name="Fulton R."/>
            <person name="Courtney L."/>
            <person name="Fronick C."/>
            <person name="O'Laughlin M."/>
            <person name="Godfrey J."/>
            <person name="Wilson R.M."/>
            <person name="Miner T."/>
            <person name="Farmer C."/>
            <person name="Delehaunty K."/>
            <person name="Cordes M."/>
            <person name="Minx P."/>
            <person name="Tomlinson C."/>
            <person name="Chen J."/>
            <person name="Wollam A."/>
            <person name="Pepin K.H."/>
            <person name="Bhonagiri V."/>
            <person name="Zhang X."/>
            <person name="Suruliraj S."/>
            <person name="Warren W."/>
            <person name="Mitreva M."/>
            <person name="Mardis E.R."/>
            <person name="Wilson R.K."/>
        </authorList>
    </citation>
    <scope>NUCLEOTIDE SEQUENCE [LARGE SCALE GENOMIC DNA]</scope>
    <source>
        <strain evidence="10 11">F0055</strain>
    </source>
</reference>
<dbReference type="PANTHER" id="PTHR30572">
    <property type="entry name" value="MEMBRANE COMPONENT OF TRANSPORTER-RELATED"/>
    <property type="match status" value="1"/>
</dbReference>
<comment type="similarity">
    <text evidence="6">Belongs to the ABC-4 integral membrane protein family.</text>
</comment>
<sequence length="421" mass="46535">MYSILTEIWATTRRNKLRTALTGFAVAWGIFMLIFLLGAGNGLINANIQNMDAFLANSMMVGGGSTSKEYKGLKEGRPITLNDKDIAETKDEFTQNIESVGAEVGAGQQTFAMGDNYVSAQLVGVYPNEITINKKELLYGRFINQPDLDQQRKVVVLSESQAKELLPGKIATLVGQNIKMDNFAFMVAGIYKDDRSEMNNRAFAPFTTVRTIYNKGDKTDNIIFSFKGLNTQAENEAFEKMYRSRINNNHYAAPDDENAVWIWNRFTMNLQMSQGVSIIRTALWIIGIFTLLSGIVGVSNIMLITVKERTREFGIRKAIGATPWSILRLIIIESIIITTIFGYIGMLCGIGANLYMDATMGHEVVDAGIFKQSMFLNPTVGFDVCIEATLLIVIAGTIAGLIPARKAAKIRPIVALNAMDN</sequence>
<evidence type="ECO:0000256" key="7">
    <source>
        <dbReference type="SAM" id="Phobius"/>
    </source>
</evidence>
<evidence type="ECO:0000256" key="2">
    <source>
        <dbReference type="ARBA" id="ARBA00022475"/>
    </source>
</evidence>
<proteinExistence type="inferred from homology"/>
<gene>
    <name evidence="10" type="ORF">HMPREF9151_01267</name>
</gene>
<dbReference type="GO" id="GO:0022857">
    <property type="term" value="F:transmembrane transporter activity"/>
    <property type="evidence" value="ECO:0007669"/>
    <property type="project" value="TreeGrafter"/>
</dbReference>
<dbReference type="AlphaFoldDB" id="L1NB82"/>
<dbReference type="PANTHER" id="PTHR30572:SF4">
    <property type="entry name" value="ABC TRANSPORTER PERMEASE YTRF"/>
    <property type="match status" value="1"/>
</dbReference>
<dbReference type="STRING" id="1127699.HMPREF9151_01267"/>
<dbReference type="GO" id="GO:0005886">
    <property type="term" value="C:plasma membrane"/>
    <property type="evidence" value="ECO:0007669"/>
    <property type="project" value="UniProtKB-SubCell"/>
</dbReference>
<dbReference type="InterPro" id="IPR025857">
    <property type="entry name" value="MacB_PCD"/>
</dbReference>
<dbReference type="RefSeq" id="WP_009162481.1">
    <property type="nucleotide sequence ID" value="NZ_KB290995.1"/>
</dbReference>